<organism evidence="1 2">
    <name type="scientific">Anoxybacter fermentans</name>
    <dbReference type="NCBI Taxonomy" id="1323375"/>
    <lineage>
        <taxon>Bacteria</taxon>
        <taxon>Bacillati</taxon>
        <taxon>Bacillota</taxon>
        <taxon>Clostridia</taxon>
        <taxon>Halanaerobiales</taxon>
        <taxon>Anoxybacter</taxon>
    </lineage>
</organism>
<reference evidence="1 2" key="1">
    <citation type="submission" date="2016-07" db="EMBL/GenBank/DDBJ databases">
        <title>Genome and transcriptome analysis of iron-reducing fermentative bacteria Anoxybacter fermentans.</title>
        <authorList>
            <person name="Zeng X."/>
            <person name="Shao Z."/>
        </authorList>
    </citation>
    <scope>NUCLEOTIDE SEQUENCE [LARGE SCALE GENOMIC DNA]</scope>
    <source>
        <strain evidence="1 2">DY22613</strain>
    </source>
</reference>
<proteinExistence type="predicted"/>
<protein>
    <recommendedName>
        <fullName evidence="3">DUF2508 domain-containing protein</fullName>
    </recommendedName>
</protein>
<accession>A0A3Q9HV02</accession>
<dbReference type="KEGG" id="aft:BBF96_14010"/>
<dbReference type="Pfam" id="PF10704">
    <property type="entry name" value="DUF2508"/>
    <property type="match status" value="1"/>
</dbReference>
<evidence type="ECO:0008006" key="3">
    <source>
        <dbReference type="Google" id="ProtNLM"/>
    </source>
</evidence>
<dbReference type="AlphaFoldDB" id="A0A3Q9HV02"/>
<dbReference type="Proteomes" id="UP000267250">
    <property type="component" value="Chromosome"/>
</dbReference>
<sequence length="78" mass="9414">MIVERFKDLVYEYWNSSSEETVRLREEIEDAKKDWICAQNYFQNVTDPDLIDHAIYMLEAAEAKYTYLLKQARNSMIR</sequence>
<keyword evidence="2" id="KW-1185">Reference proteome</keyword>
<dbReference type="EMBL" id="CP016379">
    <property type="protein sequence ID" value="AZR74943.1"/>
    <property type="molecule type" value="Genomic_DNA"/>
</dbReference>
<evidence type="ECO:0000313" key="1">
    <source>
        <dbReference type="EMBL" id="AZR74943.1"/>
    </source>
</evidence>
<dbReference type="InterPro" id="IPR019644">
    <property type="entry name" value="DUF2508"/>
</dbReference>
<gene>
    <name evidence="1" type="ORF">BBF96_14010</name>
</gene>
<evidence type="ECO:0000313" key="2">
    <source>
        <dbReference type="Proteomes" id="UP000267250"/>
    </source>
</evidence>
<name>A0A3Q9HV02_9FIRM</name>